<sequence length="249" mass="27804">MGSSLTALGVVSTPRFDSFLQDAEKVLQSTIEFNTMENCTVKVLGDVLGCSNPASINPLKVYTNVTLMHKARFSEGSIETVSAHEVLHKWLIAESFPCTATSPTLAGSERSKLAGRLHGAIHHISIDKRLAEYGFAVSDVNAWQAKTLIERLKWGDLHYCSPGQERFISETLFYIEAGNRYGRDAFRTIKDIFYPEIPLLVYTGNRCLQIIKETDCTTPPGALEALTKVRDELGLQDQRVYDPITKRYV</sequence>
<organism evidence="1 2">
    <name type="scientific">Candidatus Solincola sediminis</name>
    <dbReference type="NCBI Taxonomy" id="1797199"/>
    <lineage>
        <taxon>Bacteria</taxon>
        <taxon>Bacillati</taxon>
        <taxon>Actinomycetota</taxon>
        <taxon>Candidatus Geothermincolia</taxon>
        <taxon>Candidatus Geothermincolales</taxon>
        <taxon>Candidatus Geothermincolaceae</taxon>
        <taxon>Candidatus Solincola</taxon>
    </lineage>
</organism>
<evidence type="ECO:0000313" key="2">
    <source>
        <dbReference type="Proteomes" id="UP000177876"/>
    </source>
</evidence>
<reference evidence="1 2" key="1">
    <citation type="journal article" date="2016" name="Nat. Commun.">
        <title>Thousands of microbial genomes shed light on interconnected biogeochemical processes in an aquifer system.</title>
        <authorList>
            <person name="Anantharaman K."/>
            <person name="Brown C.T."/>
            <person name="Hug L.A."/>
            <person name="Sharon I."/>
            <person name="Castelle C.J."/>
            <person name="Probst A.J."/>
            <person name="Thomas B.C."/>
            <person name="Singh A."/>
            <person name="Wilkins M.J."/>
            <person name="Karaoz U."/>
            <person name="Brodie E.L."/>
            <person name="Williams K.H."/>
            <person name="Hubbard S.S."/>
            <person name="Banfield J.F."/>
        </authorList>
    </citation>
    <scope>NUCLEOTIDE SEQUENCE [LARGE SCALE GENOMIC DNA]</scope>
</reference>
<gene>
    <name evidence="1" type="ORF">A2Y75_01185</name>
</gene>
<evidence type="ECO:0000313" key="1">
    <source>
        <dbReference type="EMBL" id="OFW59580.1"/>
    </source>
</evidence>
<dbReference type="AlphaFoldDB" id="A0A1F2WRZ9"/>
<dbReference type="Proteomes" id="UP000177876">
    <property type="component" value="Unassembled WGS sequence"/>
</dbReference>
<dbReference type="EMBL" id="MELK01000013">
    <property type="protein sequence ID" value="OFW59580.1"/>
    <property type="molecule type" value="Genomic_DNA"/>
</dbReference>
<proteinExistence type="predicted"/>
<protein>
    <submittedName>
        <fullName evidence="1">Uncharacterized protein</fullName>
    </submittedName>
</protein>
<comment type="caution">
    <text evidence="1">The sequence shown here is derived from an EMBL/GenBank/DDBJ whole genome shotgun (WGS) entry which is preliminary data.</text>
</comment>
<accession>A0A1F2WRZ9</accession>
<name>A0A1F2WRZ9_9ACTN</name>